<dbReference type="OrthoDB" id="8877014at2"/>
<reference evidence="1 2" key="1">
    <citation type="submission" date="2018-10" db="EMBL/GenBank/DDBJ databases">
        <title>Draft genome of Cortibacter populi DSM10536.</title>
        <authorList>
            <person name="Bernier A.-M."/>
            <person name="Bernard K."/>
        </authorList>
    </citation>
    <scope>NUCLEOTIDE SEQUENCE [LARGE SCALE GENOMIC DNA]</scope>
    <source>
        <strain evidence="1 2">DSM 105136</strain>
    </source>
</reference>
<sequence>MTNKTVVAAASEKAMYVQAAGLFAQSMQRNSTLGRLSGTLPKGEGGASETIRKQTTADMPIVKTVDLSRGKGDEVEFQFLQPFGAYPIMGSRMAEGKGTGLTYDQARVRVNQARLPVDLGDTMTGLRSVVDFRKLGRPVAQSVMDAFLDQSLLVHMAGARGFQTGIEWRVPTADHPQFAEFLVNPVLAPTKNRHYLADGTHGVAPVSVAGGEIGLQTTDVLSMDVVDGIRTTIESIQLPPPAVKIPGDIVAEDSPLRCLLVSPAQYHAFAADPQFRQLQVAAMNRAAKAKQHPLFLGEVGLWNGVLICKMPKPIRFYAGDEIRYAASFTSETESVATVPASFGTTHAVDRAILLGGQAVAQAFAASGHGGMPFFWKEKTFDHDDKRELLIGAIQGSSKVRWAVDQGNGVKHITDHGAIAIDTAVKIIPGERTA</sequence>
<protein>
    <submittedName>
        <fullName evidence="1">DUF4043 family protein</fullName>
    </submittedName>
</protein>
<dbReference type="RefSeq" id="WP_122227202.1">
    <property type="nucleotide sequence ID" value="NZ_RDQO01000001.1"/>
</dbReference>
<dbReference type="Pfam" id="PF13252">
    <property type="entry name" value="Phage_capsid_3"/>
    <property type="match status" value="1"/>
</dbReference>
<evidence type="ECO:0000313" key="1">
    <source>
        <dbReference type="EMBL" id="RMX08906.1"/>
    </source>
</evidence>
<evidence type="ECO:0000313" key="2">
    <source>
        <dbReference type="Proteomes" id="UP000278006"/>
    </source>
</evidence>
<dbReference type="Proteomes" id="UP000278006">
    <property type="component" value="Unassembled WGS sequence"/>
</dbReference>
<proteinExistence type="predicted"/>
<organism evidence="1 2">
    <name type="scientific">Corticibacter populi</name>
    <dbReference type="NCBI Taxonomy" id="1550736"/>
    <lineage>
        <taxon>Bacteria</taxon>
        <taxon>Pseudomonadati</taxon>
        <taxon>Pseudomonadota</taxon>
        <taxon>Betaproteobacteria</taxon>
        <taxon>Burkholderiales</taxon>
        <taxon>Comamonadaceae</taxon>
        <taxon>Corticibacter</taxon>
    </lineage>
</organism>
<name>A0A3M6R0W3_9BURK</name>
<accession>A0A3M6R0W3</accession>
<dbReference type="AlphaFoldDB" id="A0A3M6R0W3"/>
<gene>
    <name evidence="1" type="ORF">D8I35_05360</name>
</gene>
<keyword evidence="2" id="KW-1185">Reference proteome</keyword>
<dbReference type="EMBL" id="RDQO01000001">
    <property type="protein sequence ID" value="RMX08906.1"/>
    <property type="molecule type" value="Genomic_DNA"/>
</dbReference>
<dbReference type="InterPro" id="IPR025267">
    <property type="entry name" value="ORF017-like"/>
</dbReference>
<comment type="caution">
    <text evidence="1">The sequence shown here is derived from an EMBL/GenBank/DDBJ whole genome shotgun (WGS) entry which is preliminary data.</text>
</comment>